<dbReference type="Gene3D" id="3.60.20.10">
    <property type="entry name" value="Glutamine Phosphoribosylpyrophosphate, subunit 1, domain 1"/>
    <property type="match status" value="1"/>
</dbReference>
<dbReference type="Pfam" id="PF01380">
    <property type="entry name" value="SIS"/>
    <property type="match status" value="2"/>
</dbReference>
<dbReference type="FunFam" id="3.60.20.10:FF:000006">
    <property type="entry name" value="Glutamine--fructose-6-phosphate aminotransferase [isomerizing]"/>
    <property type="match status" value="1"/>
</dbReference>
<comment type="function">
    <text evidence="10">Catalyzes the first step in hexosamine metabolism, converting fructose-6P into glucosamine-6P using glutamine as a nitrogen source.</text>
</comment>
<evidence type="ECO:0000259" key="12">
    <source>
        <dbReference type="PROSITE" id="PS51464"/>
    </source>
</evidence>
<gene>
    <name evidence="10 13" type="primary">glmS</name>
    <name evidence="13" type="ORF">ELD05_12015</name>
</gene>
<dbReference type="PANTHER" id="PTHR10937:SF0">
    <property type="entry name" value="GLUTAMINE--FRUCTOSE-6-PHOSPHATE TRANSAMINASE (ISOMERIZING)"/>
    <property type="match status" value="1"/>
</dbReference>
<keyword evidence="8" id="KW-0677">Repeat</keyword>
<feature type="active site" description="Nucleophile; for GATase activity" evidence="10">
    <location>
        <position position="2"/>
    </location>
</feature>
<dbReference type="GO" id="GO:0006002">
    <property type="term" value="P:fructose 6-phosphate metabolic process"/>
    <property type="evidence" value="ECO:0007669"/>
    <property type="project" value="TreeGrafter"/>
</dbReference>
<dbReference type="Proteomes" id="UP000282930">
    <property type="component" value="Chromosome"/>
</dbReference>
<feature type="active site" description="For Fru-6P isomerization activity" evidence="10">
    <location>
        <position position="606"/>
    </location>
</feature>
<evidence type="ECO:0000256" key="8">
    <source>
        <dbReference type="ARBA" id="ARBA00022737"/>
    </source>
</evidence>
<dbReference type="EMBL" id="CP034791">
    <property type="protein sequence ID" value="AZT91280.1"/>
    <property type="molecule type" value="Genomic_DNA"/>
</dbReference>
<dbReference type="Gene3D" id="3.40.50.10490">
    <property type="entry name" value="Glucose-6-phosphate isomerase like protein, domain 1"/>
    <property type="match status" value="2"/>
</dbReference>
<dbReference type="PROSITE" id="PS51464">
    <property type="entry name" value="SIS"/>
    <property type="match status" value="2"/>
</dbReference>
<feature type="domain" description="SIS" evidence="12">
    <location>
        <begin position="288"/>
        <end position="427"/>
    </location>
</feature>
<name>A0A3T0D816_9FIRM</name>
<keyword evidence="14" id="KW-1185">Reference proteome</keyword>
<dbReference type="CDD" id="cd05008">
    <property type="entry name" value="SIS_GlmS_GlmD_1"/>
    <property type="match status" value="1"/>
</dbReference>
<comment type="subcellular location">
    <subcellularLocation>
        <location evidence="2 10">Cytoplasm</location>
    </subcellularLocation>
</comment>
<sequence length="611" mass="67934">MCGIVGYVGTKNCVPILLSGLKRLEYRGYDSAGVAVIDIDKSKIDIVKTKGRLTVLEEKLNQNPIEGFVGIGHTRWATHGEPSYENSHPHVSQSGKIAIVHNGIIENYLKLKEFLIKKGYTFASDTDTEVVAHLIEYYYDGDILDAFIKTLEKIQGSYALGVLCLDRPDMILAARKDSPLIVGLGQGENFIASDIPAILEYTRDTYILEENEIAIVTKDKVEIVNTEKEPVKKEVFHVTWDVSSAEKGGYEHFMIKEIMEQPKAIKDTLTGRLPDSGFEVNLDGIKITKEDLQKLNKIFIVACGTAYHAGIVGKHVIEKLTRIPVEVDIASEFRYRDPIVDENTLTIVISQSGETIDTLVAMREAKAKDSRTLGIVNVVGSSIAREVDDCLYTWAGPEIAVASTKAYTTQLICLYLIALDFATKLGTISYEEFAKIRDEIKRLPEKVEYVLTHRENIQKYASEHFNAKDIFYLGRGLDFAVAMEGSLKLKEISYIHSEAYAAGELKHGTIALIEDGTFVIALATQEKLFEKMVSNIKEVKSRGAVVLSVAQEGNTDIENVSDHVLYIPRTLDILAPVLTVVPLQLFAYYTAVQRGCDVDKPRNLAKSVTVE</sequence>
<dbReference type="InterPro" id="IPR001347">
    <property type="entry name" value="SIS_dom"/>
</dbReference>
<evidence type="ECO:0000256" key="6">
    <source>
        <dbReference type="ARBA" id="ARBA00022576"/>
    </source>
</evidence>
<dbReference type="GO" id="GO:0005829">
    <property type="term" value="C:cytosol"/>
    <property type="evidence" value="ECO:0007669"/>
    <property type="project" value="TreeGrafter"/>
</dbReference>
<dbReference type="CDD" id="cd00714">
    <property type="entry name" value="GFAT"/>
    <property type="match status" value="1"/>
</dbReference>
<dbReference type="GO" id="GO:0006047">
    <property type="term" value="P:UDP-N-acetylglucosamine metabolic process"/>
    <property type="evidence" value="ECO:0007669"/>
    <property type="project" value="TreeGrafter"/>
</dbReference>
<evidence type="ECO:0000256" key="7">
    <source>
        <dbReference type="ARBA" id="ARBA00022679"/>
    </source>
</evidence>
<dbReference type="InterPro" id="IPR047084">
    <property type="entry name" value="GFAT_N"/>
</dbReference>
<dbReference type="Pfam" id="PF13522">
    <property type="entry name" value="GATase_6"/>
    <property type="match status" value="1"/>
</dbReference>
<evidence type="ECO:0000256" key="10">
    <source>
        <dbReference type="HAMAP-Rule" id="MF_00164"/>
    </source>
</evidence>
<accession>A0A3T0D816</accession>
<dbReference type="PROSITE" id="PS51278">
    <property type="entry name" value="GATASE_TYPE_2"/>
    <property type="match status" value="1"/>
</dbReference>
<dbReference type="FunFam" id="3.40.50.10490:FF:000022">
    <property type="entry name" value="Glutamine--fructose-6-phosphate aminotransferase [isomerizing]"/>
    <property type="match status" value="1"/>
</dbReference>
<keyword evidence="7 10" id="KW-0808">Transferase</keyword>
<dbReference type="InterPro" id="IPR017932">
    <property type="entry name" value="GATase_2_dom"/>
</dbReference>
<dbReference type="GO" id="GO:0006487">
    <property type="term" value="P:protein N-linked glycosylation"/>
    <property type="evidence" value="ECO:0007669"/>
    <property type="project" value="TreeGrafter"/>
</dbReference>
<evidence type="ECO:0000313" key="14">
    <source>
        <dbReference type="Proteomes" id="UP000282930"/>
    </source>
</evidence>
<evidence type="ECO:0000256" key="3">
    <source>
        <dbReference type="ARBA" id="ARBA00012916"/>
    </source>
</evidence>
<dbReference type="NCBIfam" id="TIGR01135">
    <property type="entry name" value="glmS"/>
    <property type="match status" value="1"/>
</dbReference>
<dbReference type="InterPro" id="IPR029055">
    <property type="entry name" value="Ntn_hydrolases_N"/>
</dbReference>
<feature type="domain" description="Glutamine amidotransferase type-2" evidence="11">
    <location>
        <begin position="2"/>
        <end position="219"/>
    </location>
</feature>
<dbReference type="GO" id="GO:0097367">
    <property type="term" value="F:carbohydrate derivative binding"/>
    <property type="evidence" value="ECO:0007669"/>
    <property type="project" value="InterPro"/>
</dbReference>
<dbReference type="EC" id="2.6.1.16" evidence="3 10"/>
<evidence type="ECO:0000313" key="13">
    <source>
        <dbReference type="EMBL" id="AZT91280.1"/>
    </source>
</evidence>
<comment type="subunit">
    <text evidence="10">Homodimer.</text>
</comment>
<dbReference type="KEGG" id="ccha:ELD05_12015"/>
<dbReference type="SUPFAM" id="SSF56235">
    <property type="entry name" value="N-terminal nucleophile aminohydrolases (Ntn hydrolases)"/>
    <property type="match status" value="1"/>
</dbReference>
<dbReference type="NCBIfam" id="NF001484">
    <property type="entry name" value="PRK00331.1"/>
    <property type="match status" value="1"/>
</dbReference>
<reference evidence="13 14" key="1">
    <citation type="submission" date="2018-12" db="EMBL/GenBank/DDBJ databases">
        <title>Genome sequence from the cellulolytic species, Caldicellulosiruptor changbaiensis.</title>
        <authorList>
            <person name="Blumer-Schuette S.E."/>
            <person name="Mendoza C."/>
        </authorList>
    </citation>
    <scope>NUCLEOTIDE SEQUENCE [LARGE SCALE GENOMIC DNA]</scope>
    <source>
        <strain evidence="13 14">CBS-Z</strain>
    </source>
</reference>
<dbReference type="InterPro" id="IPR035490">
    <property type="entry name" value="GlmS/FrlB_SIS"/>
</dbReference>
<dbReference type="FunFam" id="3.40.50.10490:FF:000001">
    <property type="entry name" value="Glutamine--fructose-6-phosphate aminotransferase [isomerizing]"/>
    <property type="match status" value="1"/>
</dbReference>
<dbReference type="InterPro" id="IPR005855">
    <property type="entry name" value="GFAT"/>
</dbReference>
<keyword evidence="9" id="KW-0315">Glutamine amidotransferase</keyword>
<evidence type="ECO:0000259" key="11">
    <source>
        <dbReference type="PROSITE" id="PS51278"/>
    </source>
</evidence>
<dbReference type="CDD" id="cd05009">
    <property type="entry name" value="SIS_GlmS_GlmD_2"/>
    <property type="match status" value="1"/>
</dbReference>
<dbReference type="HAMAP" id="MF_00164">
    <property type="entry name" value="GlmS"/>
    <property type="match status" value="1"/>
</dbReference>
<evidence type="ECO:0000256" key="1">
    <source>
        <dbReference type="ARBA" id="ARBA00001031"/>
    </source>
</evidence>
<protein>
    <recommendedName>
        <fullName evidence="4 10">Glutamine--fructose-6-phosphate aminotransferase [isomerizing]</fullName>
        <ecNumber evidence="3 10">2.6.1.16</ecNumber>
    </recommendedName>
    <alternativeName>
        <fullName evidence="10">D-fructose-6-phosphate amidotransferase</fullName>
    </alternativeName>
    <alternativeName>
        <fullName evidence="10">GFAT</fullName>
    </alternativeName>
    <alternativeName>
        <fullName evidence="10">Glucosamine-6-phosphate synthase</fullName>
    </alternativeName>
    <alternativeName>
        <fullName evidence="10">Hexosephosphate aminotransferase</fullName>
    </alternativeName>
    <alternativeName>
        <fullName evidence="10">L-glutamine--D-fructose-6-phosphate amidotransferase</fullName>
    </alternativeName>
</protein>
<evidence type="ECO:0000256" key="4">
    <source>
        <dbReference type="ARBA" id="ARBA00016090"/>
    </source>
</evidence>
<dbReference type="SUPFAM" id="SSF53697">
    <property type="entry name" value="SIS domain"/>
    <property type="match status" value="1"/>
</dbReference>
<evidence type="ECO:0000256" key="5">
    <source>
        <dbReference type="ARBA" id="ARBA00022490"/>
    </source>
</evidence>
<organism evidence="13 14">
    <name type="scientific">Caldicellulosiruptor changbaiensis</name>
    <dbReference type="NCBI Taxonomy" id="1222016"/>
    <lineage>
        <taxon>Bacteria</taxon>
        <taxon>Bacillati</taxon>
        <taxon>Bacillota</taxon>
        <taxon>Bacillota incertae sedis</taxon>
        <taxon>Caldicellulosiruptorales</taxon>
        <taxon>Caldicellulosiruptoraceae</taxon>
        <taxon>Caldicellulosiruptor</taxon>
    </lineage>
</organism>
<feature type="initiator methionine" description="Removed" evidence="10">
    <location>
        <position position="1"/>
    </location>
</feature>
<keyword evidence="6 10" id="KW-0032">Aminotransferase</keyword>
<evidence type="ECO:0000256" key="9">
    <source>
        <dbReference type="ARBA" id="ARBA00022962"/>
    </source>
</evidence>
<proteinExistence type="inferred from homology"/>
<dbReference type="AlphaFoldDB" id="A0A3T0D816"/>
<evidence type="ECO:0000256" key="2">
    <source>
        <dbReference type="ARBA" id="ARBA00004496"/>
    </source>
</evidence>
<keyword evidence="5 10" id="KW-0963">Cytoplasm</keyword>
<feature type="domain" description="SIS" evidence="12">
    <location>
        <begin position="460"/>
        <end position="601"/>
    </location>
</feature>
<comment type="catalytic activity">
    <reaction evidence="1 10">
        <text>D-fructose 6-phosphate + L-glutamine = D-glucosamine 6-phosphate + L-glutamate</text>
        <dbReference type="Rhea" id="RHEA:13237"/>
        <dbReference type="ChEBI" id="CHEBI:29985"/>
        <dbReference type="ChEBI" id="CHEBI:58359"/>
        <dbReference type="ChEBI" id="CHEBI:58725"/>
        <dbReference type="ChEBI" id="CHEBI:61527"/>
        <dbReference type="EC" id="2.6.1.16"/>
    </reaction>
</comment>
<dbReference type="GO" id="GO:0004360">
    <property type="term" value="F:glutamine-fructose-6-phosphate transaminase (isomerizing) activity"/>
    <property type="evidence" value="ECO:0007669"/>
    <property type="project" value="UniProtKB-UniRule"/>
</dbReference>
<dbReference type="InterPro" id="IPR035466">
    <property type="entry name" value="GlmS/AgaS_SIS"/>
</dbReference>
<dbReference type="PANTHER" id="PTHR10937">
    <property type="entry name" value="GLUCOSAMINE--FRUCTOSE-6-PHOSPHATE AMINOTRANSFERASE, ISOMERIZING"/>
    <property type="match status" value="1"/>
</dbReference>
<dbReference type="InterPro" id="IPR046348">
    <property type="entry name" value="SIS_dom_sf"/>
</dbReference>
<dbReference type="GO" id="GO:0005975">
    <property type="term" value="P:carbohydrate metabolic process"/>
    <property type="evidence" value="ECO:0007669"/>
    <property type="project" value="UniProtKB-UniRule"/>
</dbReference>
<dbReference type="RefSeq" id="WP_127352610.1">
    <property type="nucleotide sequence ID" value="NZ_CP034791.1"/>
</dbReference>